<feature type="transmembrane region" description="Helical" evidence="1">
    <location>
        <begin position="320"/>
        <end position="339"/>
    </location>
</feature>
<name>A0A0N8GRN8_9CHLR</name>
<evidence type="ECO:0000256" key="1">
    <source>
        <dbReference type="SAM" id="Phobius"/>
    </source>
</evidence>
<keyword evidence="1" id="KW-1133">Transmembrane helix</keyword>
<dbReference type="Proteomes" id="UP000050277">
    <property type="component" value="Unassembled WGS sequence"/>
</dbReference>
<gene>
    <name evidence="2" type="ORF">SE18_11000</name>
</gene>
<feature type="transmembrane region" description="Helical" evidence="1">
    <location>
        <begin position="189"/>
        <end position="209"/>
    </location>
</feature>
<sequence>MAGGSLWLVTPEDFWWQLKIGDLIRQTGTIPQNGIFSATQANTPFFYQSWLAEVVFSWLYQLGDLVANLQLRNLLLISSYGLLLWHCLRRVKGNSRAALLGILFSVIVAFDSWQVRPQMFAWLLFAATFVIISEVATERWSIKALSALPLIEILWVNLHSSFTLGPLLVGIAALGAMLDRRRDHPDAPIYPTMRALWIASGVMLATSLINPRGWGVWVEGWSMLTALFSPAVLSEQASPLTTLSNPVSQLMLAVLLVAVVTLLVIWQKMRSADLLIISVLALLTLTGAHYQIWFGMVAGPIIAEALVRRGRLKLIKRNPAAPKAVAVLAIACAVIGLLVQPIIRIWLPLPEALNGATGNLTHAELASGSTPIQAVEFLQANQPNQAYFNDMGYGSYLIWKAGEQLPVFIDPRVELYPREQWNEYSCIMAGKDWERLLAKYSLDTILIDRELGNDLVRAVQTNPAWQELYADQQSLIFKRTAQAAQASNQPVSCPATN</sequence>
<dbReference type="AlphaFoldDB" id="A0A0N8GRN8"/>
<accession>A0A0N8GRN8</accession>
<evidence type="ECO:0000313" key="2">
    <source>
        <dbReference type="EMBL" id="KPL87018.1"/>
    </source>
</evidence>
<keyword evidence="1" id="KW-0472">Membrane</keyword>
<feature type="transmembrane region" description="Helical" evidence="1">
    <location>
        <begin position="97"/>
        <end position="113"/>
    </location>
</feature>
<protein>
    <recommendedName>
        <fullName evidence="4">Glycosyltransferase RgtA/B/C/D-like domain-containing protein</fullName>
    </recommendedName>
</protein>
<dbReference type="STRING" id="70996.SE18_11000"/>
<reference evidence="2 3" key="1">
    <citation type="submission" date="2015-07" db="EMBL/GenBank/DDBJ databases">
        <title>Whole genome sequence of Herpetosiphon geysericola DSM 7119.</title>
        <authorList>
            <person name="Hemp J."/>
            <person name="Ward L.M."/>
            <person name="Pace L.A."/>
            <person name="Fischer W.W."/>
        </authorList>
    </citation>
    <scope>NUCLEOTIDE SEQUENCE [LARGE SCALE GENOMIC DNA]</scope>
    <source>
        <strain evidence="2 3">DSM 7119</strain>
    </source>
</reference>
<keyword evidence="3" id="KW-1185">Reference proteome</keyword>
<feature type="transmembrane region" description="Helical" evidence="1">
    <location>
        <begin position="246"/>
        <end position="266"/>
    </location>
</feature>
<keyword evidence="1" id="KW-0812">Transmembrane</keyword>
<dbReference type="EMBL" id="LGKP01000019">
    <property type="protein sequence ID" value="KPL87018.1"/>
    <property type="molecule type" value="Genomic_DNA"/>
</dbReference>
<evidence type="ECO:0008006" key="4">
    <source>
        <dbReference type="Google" id="ProtNLM"/>
    </source>
</evidence>
<evidence type="ECO:0000313" key="3">
    <source>
        <dbReference type="Proteomes" id="UP000050277"/>
    </source>
</evidence>
<comment type="caution">
    <text evidence="2">The sequence shown here is derived from an EMBL/GenBank/DDBJ whole genome shotgun (WGS) entry which is preliminary data.</text>
</comment>
<organism evidence="2 3">
    <name type="scientific">Herpetosiphon geysericola</name>
    <dbReference type="NCBI Taxonomy" id="70996"/>
    <lineage>
        <taxon>Bacteria</taxon>
        <taxon>Bacillati</taxon>
        <taxon>Chloroflexota</taxon>
        <taxon>Chloroflexia</taxon>
        <taxon>Herpetosiphonales</taxon>
        <taxon>Herpetosiphonaceae</taxon>
        <taxon>Herpetosiphon</taxon>
    </lineage>
</organism>
<proteinExistence type="predicted"/>
<feature type="transmembrane region" description="Helical" evidence="1">
    <location>
        <begin position="158"/>
        <end position="177"/>
    </location>
</feature>
<feature type="transmembrane region" description="Helical" evidence="1">
    <location>
        <begin position="273"/>
        <end position="292"/>
    </location>
</feature>